<keyword evidence="1" id="KW-0812">Transmembrane</keyword>
<keyword evidence="3" id="KW-1185">Reference proteome</keyword>
<feature type="transmembrane region" description="Helical" evidence="1">
    <location>
        <begin position="205"/>
        <end position="225"/>
    </location>
</feature>
<organism evidence="2 3">
    <name type="scientific">Nocardioides jejuensis</name>
    <dbReference type="NCBI Taxonomy" id="2502782"/>
    <lineage>
        <taxon>Bacteria</taxon>
        <taxon>Bacillati</taxon>
        <taxon>Actinomycetota</taxon>
        <taxon>Actinomycetes</taxon>
        <taxon>Propionibacteriales</taxon>
        <taxon>Nocardioidaceae</taxon>
        <taxon>Nocardioides</taxon>
    </lineage>
</organism>
<dbReference type="OrthoDB" id="572497at2"/>
<dbReference type="Proteomes" id="UP000295453">
    <property type="component" value="Unassembled WGS sequence"/>
</dbReference>
<evidence type="ECO:0000313" key="2">
    <source>
        <dbReference type="EMBL" id="TCJ30863.1"/>
    </source>
</evidence>
<name>A0A4R1CHG8_9ACTN</name>
<gene>
    <name evidence="2" type="ORF">EPD65_02170</name>
</gene>
<dbReference type="InterPro" id="IPR021125">
    <property type="entry name" value="DUF2127"/>
</dbReference>
<dbReference type="EMBL" id="SJZJ01000002">
    <property type="protein sequence ID" value="TCJ30863.1"/>
    <property type="molecule type" value="Genomic_DNA"/>
</dbReference>
<evidence type="ECO:0000313" key="3">
    <source>
        <dbReference type="Proteomes" id="UP000295453"/>
    </source>
</evidence>
<accession>A0A4R1CHG8</accession>
<dbReference type="Pfam" id="PF09900">
    <property type="entry name" value="DUF2127"/>
    <property type="match status" value="1"/>
</dbReference>
<reference evidence="2 3" key="1">
    <citation type="submission" date="2019-03" db="EMBL/GenBank/DDBJ databases">
        <authorList>
            <person name="Kim M.K.M."/>
        </authorList>
    </citation>
    <scope>NUCLEOTIDE SEQUENCE [LARGE SCALE GENOMIC DNA]</scope>
    <source>
        <strain evidence="2 3">18JY15-6</strain>
    </source>
</reference>
<evidence type="ECO:0000256" key="1">
    <source>
        <dbReference type="SAM" id="Phobius"/>
    </source>
</evidence>
<comment type="caution">
    <text evidence="2">The sequence shown here is derived from an EMBL/GenBank/DDBJ whole genome shotgun (WGS) entry which is preliminary data.</text>
</comment>
<keyword evidence="1" id="KW-1133">Transmembrane helix</keyword>
<proteinExistence type="predicted"/>
<sequence>MDLKPRARDWNLRSCGARGHVTFRPDEEALAARLHVTTPAGEAWRCLRCDLYVPGAPQLSGPADTAPIVLRGKALKDAFILRLLAVERLIRGLILSGIAYGIYRFEGARNSLQHWFDTYLPLFKPIADRMHVDVQETSPIHLIQKAMHFGHDTLIWAAVGVAAYAGLQFLEGIGLWLLKRWGEYVAVVGTSAFIPWELYEVAHHISLIKVLALLVNLAAVAYLVWSKRLFGVRGGHAAFEAERHSVAVLEVEKAALSAPMDRRT</sequence>
<feature type="transmembrane region" description="Helical" evidence="1">
    <location>
        <begin position="154"/>
        <end position="178"/>
    </location>
</feature>
<protein>
    <submittedName>
        <fullName evidence="2">DUF2127 domain-containing protein</fullName>
    </submittedName>
</protein>
<keyword evidence="1" id="KW-0472">Membrane</keyword>
<dbReference type="AlphaFoldDB" id="A0A4R1CHG8"/>
<dbReference type="RefSeq" id="WP_131581511.1">
    <property type="nucleotide sequence ID" value="NZ_SJZJ01000002.1"/>
</dbReference>